<dbReference type="EMBL" id="CAXHTB010000023">
    <property type="protein sequence ID" value="CAL0331020.1"/>
    <property type="molecule type" value="Genomic_DNA"/>
</dbReference>
<gene>
    <name evidence="1" type="ORF">LLUT_LOCUS32080</name>
</gene>
<accession>A0AAV1YB04</accession>
<name>A0AAV1YB04_LUPLU</name>
<protein>
    <submittedName>
        <fullName evidence="1">Uncharacterized protein</fullName>
    </submittedName>
</protein>
<evidence type="ECO:0000313" key="1">
    <source>
        <dbReference type="EMBL" id="CAL0331020.1"/>
    </source>
</evidence>
<organism evidence="1 2">
    <name type="scientific">Lupinus luteus</name>
    <name type="common">European yellow lupine</name>
    <dbReference type="NCBI Taxonomy" id="3873"/>
    <lineage>
        <taxon>Eukaryota</taxon>
        <taxon>Viridiplantae</taxon>
        <taxon>Streptophyta</taxon>
        <taxon>Embryophyta</taxon>
        <taxon>Tracheophyta</taxon>
        <taxon>Spermatophyta</taxon>
        <taxon>Magnoliopsida</taxon>
        <taxon>eudicotyledons</taxon>
        <taxon>Gunneridae</taxon>
        <taxon>Pentapetalae</taxon>
        <taxon>rosids</taxon>
        <taxon>fabids</taxon>
        <taxon>Fabales</taxon>
        <taxon>Fabaceae</taxon>
        <taxon>Papilionoideae</taxon>
        <taxon>50 kb inversion clade</taxon>
        <taxon>genistoids sensu lato</taxon>
        <taxon>core genistoids</taxon>
        <taxon>Genisteae</taxon>
        <taxon>Lupinus</taxon>
    </lineage>
</organism>
<comment type="caution">
    <text evidence="1">The sequence shown here is derived from an EMBL/GenBank/DDBJ whole genome shotgun (WGS) entry which is preliminary data.</text>
</comment>
<keyword evidence="2" id="KW-1185">Reference proteome</keyword>
<proteinExistence type="predicted"/>
<sequence>MLGMFFLVFRINQNVIDKHDHKRVELWMKNYVHVVHEHCRSIGYTKGHHEIFVMTIPRPKSSFRNIFQLHAYLVVTRSKINL</sequence>
<dbReference type="AlphaFoldDB" id="A0AAV1YB04"/>
<reference evidence="1 2" key="1">
    <citation type="submission" date="2024-03" db="EMBL/GenBank/DDBJ databases">
        <authorList>
            <person name="Martinez-Hernandez J."/>
        </authorList>
    </citation>
    <scope>NUCLEOTIDE SEQUENCE [LARGE SCALE GENOMIC DNA]</scope>
</reference>
<evidence type="ECO:0000313" key="2">
    <source>
        <dbReference type="Proteomes" id="UP001497480"/>
    </source>
</evidence>
<dbReference type="Proteomes" id="UP001497480">
    <property type="component" value="Unassembled WGS sequence"/>
</dbReference>